<evidence type="ECO:0000256" key="6">
    <source>
        <dbReference type="ARBA" id="ARBA00023136"/>
    </source>
</evidence>
<dbReference type="OrthoDB" id="9773727at2"/>
<evidence type="ECO:0000313" key="10">
    <source>
        <dbReference type="Proteomes" id="UP000436822"/>
    </source>
</evidence>
<dbReference type="GO" id="GO:0005886">
    <property type="term" value="C:plasma membrane"/>
    <property type="evidence" value="ECO:0007669"/>
    <property type="project" value="UniProtKB-SubCell"/>
</dbReference>
<dbReference type="Gene3D" id="1.10.3720.10">
    <property type="entry name" value="MetI-like"/>
    <property type="match status" value="1"/>
</dbReference>
<protein>
    <submittedName>
        <fullName evidence="9">ABC transporter permease</fullName>
    </submittedName>
</protein>
<gene>
    <name evidence="9" type="ORF">KIN_44080</name>
</gene>
<dbReference type="PANTHER" id="PTHR30193:SF37">
    <property type="entry name" value="INNER MEMBRANE ABC TRANSPORTER PERMEASE PROTEIN YCJO"/>
    <property type="match status" value="1"/>
</dbReference>
<dbReference type="GO" id="GO:0055085">
    <property type="term" value="P:transmembrane transport"/>
    <property type="evidence" value="ECO:0007669"/>
    <property type="project" value="InterPro"/>
</dbReference>
<keyword evidence="3" id="KW-1003">Cell membrane</keyword>
<comment type="caution">
    <text evidence="9">The sequence shown here is derived from an EMBL/GenBank/DDBJ whole genome shotgun (WGS) entry which is preliminary data.</text>
</comment>
<evidence type="ECO:0000256" key="2">
    <source>
        <dbReference type="ARBA" id="ARBA00022448"/>
    </source>
</evidence>
<keyword evidence="4 7" id="KW-0812">Transmembrane</keyword>
<sequence length="322" mass="35824">MAEIDASIAARKPQEVNRQARTAWGLATPALALMFLILLVPVVVAGVLSFTNYSLGNSGFDWVGFKNFDRLFSRSTYEKMFIATFTYVVVVVPISVALGLGAALLVNSLGRIGDVYKTIYFLPVMATLLAMAIVWEFMLHPTIGVINQTFEMSCGTILEVIPFLANGCADGFPLWLGDRDYAIWVLCFIGIWQGFGFNMVLYLAGLTAVHRELYHAAEMDGAKSAWERFRLVTWPALGPTTVFVVTISCIRAFQVFDTVEAFWPQGGGPNKSTYVMMFAIFEKGVQQNLIGIGSAITMLFLVFVMFLTLIQRWLVERKVHYG</sequence>
<dbReference type="SUPFAM" id="SSF161098">
    <property type="entry name" value="MetI-like"/>
    <property type="match status" value="1"/>
</dbReference>
<dbReference type="CDD" id="cd06261">
    <property type="entry name" value="TM_PBP2"/>
    <property type="match status" value="1"/>
</dbReference>
<evidence type="ECO:0000256" key="3">
    <source>
        <dbReference type="ARBA" id="ARBA00022475"/>
    </source>
</evidence>
<dbReference type="PROSITE" id="PS50928">
    <property type="entry name" value="ABC_TM1"/>
    <property type="match status" value="1"/>
</dbReference>
<feature type="transmembrane region" description="Helical" evidence="7">
    <location>
        <begin position="181"/>
        <end position="210"/>
    </location>
</feature>
<name>A0A6N6JMF3_9RHOB</name>
<dbReference type="InterPro" id="IPR035906">
    <property type="entry name" value="MetI-like_sf"/>
</dbReference>
<dbReference type="InterPro" id="IPR000515">
    <property type="entry name" value="MetI-like"/>
</dbReference>
<feature type="transmembrane region" description="Helical" evidence="7">
    <location>
        <begin position="231"/>
        <end position="253"/>
    </location>
</feature>
<feature type="transmembrane region" description="Helical" evidence="7">
    <location>
        <begin position="23"/>
        <end position="48"/>
    </location>
</feature>
<keyword evidence="5 7" id="KW-1133">Transmembrane helix</keyword>
<evidence type="ECO:0000256" key="1">
    <source>
        <dbReference type="ARBA" id="ARBA00004651"/>
    </source>
</evidence>
<keyword evidence="2 7" id="KW-0813">Transport</keyword>
<dbReference type="RefSeq" id="WP_159811196.1">
    <property type="nucleotide sequence ID" value="NZ_BLJE01000012.1"/>
</dbReference>
<reference evidence="9 10" key="1">
    <citation type="submission" date="2019-12" db="EMBL/GenBank/DDBJ databases">
        <title>Litoreibacter badius sp. nov., a novel bacteriochlorophyll a-containing bacterium in the genus Litoreibacter.</title>
        <authorList>
            <person name="Kanamuro M."/>
            <person name="Takabe Y."/>
            <person name="Mori K."/>
            <person name="Takaichi S."/>
            <person name="Hanada S."/>
        </authorList>
    </citation>
    <scope>NUCLEOTIDE SEQUENCE [LARGE SCALE GENOMIC DNA]</scope>
    <source>
        <strain evidence="9 10">K6</strain>
    </source>
</reference>
<feature type="transmembrane region" description="Helical" evidence="7">
    <location>
        <begin position="80"/>
        <end position="106"/>
    </location>
</feature>
<keyword evidence="10" id="KW-1185">Reference proteome</keyword>
<dbReference type="InterPro" id="IPR051393">
    <property type="entry name" value="ABC_transporter_permease"/>
</dbReference>
<dbReference type="PANTHER" id="PTHR30193">
    <property type="entry name" value="ABC TRANSPORTER PERMEASE PROTEIN"/>
    <property type="match status" value="1"/>
</dbReference>
<dbReference type="Pfam" id="PF00528">
    <property type="entry name" value="BPD_transp_1"/>
    <property type="match status" value="1"/>
</dbReference>
<evidence type="ECO:0000256" key="4">
    <source>
        <dbReference type="ARBA" id="ARBA00022692"/>
    </source>
</evidence>
<dbReference type="SUPFAM" id="SSF160964">
    <property type="entry name" value="MalF N-terminal region-like"/>
    <property type="match status" value="1"/>
</dbReference>
<dbReference type="AlphaFoldDB" id="A0A6N6JMF3"/>
<dbReference type="Proteomes" id="UP000436822">
    <property type="component" value="Unassembled WGS sequence"/>
</dbReference>
<evidence type="ECO:0000259" key="8">
    <source>
        <dbReference type="PROSITE" id="PS50928"/>
    </source>
</evidence>
<comment type="subcellular location">
    <subcellularLocation>
        <location evidence="1 7">Cell membrane</location>
        <topology evidence="1 7">Multi-pass membrane protein</topology>
    </subcellularLocation>
</comment>
<proteinExistence type="inferred from homology"/>
<comment type="similarity">
    <text evidence="7">Belongs to the binding-protein-dependent transport system permease family.</text>
</comment>
<organism evidence="9 10">
    <name type="scientific">Litoreibacter roseus</name>
    <dbReference type="NCBI Taxonomy" id="2601869"/>
    <lineage>
        <taxon>Bacteria</taxon>
        <taxon>Pseudomonadati</taxon>
        <taxon>Pseudomonadota</taxon>
        <taxon>Alphaproteobacteria</taxon>
        <taxon>Rhodobacterales</taxon>
        <taxon>Roseobacteraceae</taxon>
        <taxon>Litoreibacter</taxon>
    </lineage>
</organism>
<evidence type="ECO:0000313" key="9">
    <source>
        <dbReference type="EMBL" id="GFE67334.1"/>
    </source>
</evidence>
<evidence type="ECO:0000256" key="7">
    <source>
        <dbReference type="RuleBase" id="RU363032"/>
    </source>
</evidence>
<feature type="transmembrane region" description="Helical" evidence="7">
    <location>
        <begin position="118"/>
        <end position="138"/>
    </location>
</feature>
<feature type="domain" description="ABC transmembrane type-1" evidence="8">
    <location>
        <begin position="81"/>
        <end position="311"/>
    </location>
</feature>
<feature type="transmembrane region" description="Helical" evidence="7">
    <location>
        <begin position="289"/>
        <end position="310"/>
    </location>
</feature>
<evidence type="ECO:0000256" key="5">
    <source>
        <dbReference type="ARBA" id="ARBA00022989"/>
    </source>
</evidence>
<accession>A0A6N6JMF3</accession>
<dbReference type="EMBL" id="BLJE01000012">
    <property type="protein sequence ID" value="GFE67334.1"/>
    <property type="molecule type" value="Genomic_DNA"/>
</dbReference>
<keyword evidence="6 7" id="KW-0472">Membrane</keyword>